<dbReference type="EMBL" id="BLXT01000045">
    <property type="protein sequence ID" value="GFN73878.1"/>
    <property type="molecule type" value="Genomic_DNA"/>
</dbReference>
<dbReference type="GO" id="GO:0016747">
    <property type="term" value="F:acyltransferase activity, transferring groups other than amino-acyl groups"/>
    <property type="evidence" value="ECO:0007669"/>
    <property type="project" value="InterPro"/>
</dbReference>
<gene>
    <name evidence="3" type="ORF">PoB_000038400</name>
</gene>
<dbReference type="Proteomes" id="UP000735302">
    <property type="component" value="Unassembled WGS sequence"/>
</dbReference>
<name>A0AAV3XVB3_9GAST</name>
<proteinExistence type="predicted"/>
<dbReference type="InterPro" id="IPR000182">
    <property type="entry name" value="GNAT_dom"/>
</dbReference>
<keyword evidence="1" id="KW-0732">Signal</keyword>
<comment type="caution">
    <text evidence="3">The sequence shown here is derived from an EMBL/GenBank/DDBJ whole genome shotgun (WGS) entry which is preliminary data.</text>
</comment>
<evidence type="ECO:0000313" key="3">
    <source>
        <dbReference type="EMBL" id="GFN73878.1"/>
    </source>
</evidence>
<feature type="domain" description="N-acetyltransferase" evidence="2">
    <location>
        <begin position="135"/>
        <end position="288"/>
    </location>
</feature>
<protein>
    <submittedName>
        <fullName evidence="3">Histidine n-acetyltransferase-like</fullName>
    </submittedName>
</protein>
<dbReference type="SUPFAM" id="SSF55729">
    <property type="entry name" value="Acyl-CoA N-acyltransferases (Nat)"/>
    <property type="match status" value="1"/>
</dbReference>
<sequence length="490" mass="55191">MLRLQRMLLVCQPGACLATLGNDGVIPSARMFATTLLTSADCFELAVVKLQASTNCVSLPIAPRARFVQKASSAGYNGYYRAPSHSFPPSRAFTDNPFSRAAPSLCGLLAAQSDPSCQTFHPAVRKVSYVTNKEVRIRKALLSDRETVCGLGDIDGGQDYVHALYDEFVTHPDSYAIVATLNDVVIGFAMATALDGGRTIIRRAFRVNENYRKRGVFLAMNAELDRYISEDCPKIEQSALCKCDKDDHMIGMYAEQGYYETYRREGIQMIFKPATYQTITRWDEQPIEAREITADDLSLLFRKTDVKKMLFPSDRLLNFYLPYHLVEENVHYLVCERGGVFVSFEDANCSPESSLCLKSHSPHEEVLTKSDTPMPPSRDIQTNAGNCLDAVSVHNVTMASFYYCYPTLKRPCYFLDVYARPGASRDHFRAHLHQNLSILRHYFPDQEVILALTFESIPSDDVMSCLQEAGIVDVKPDPEKYQVLLEHDRK</sequence>
<dbReference type="PANTHER" id="PTHR47403">
    <property type="entry name" value="LOC100145250 PROTEIN"/>
    <property type="match status" value="1"/>
</dbReference>
<feature type="chain" id="PRO_5043495252" evidence="1">
    <location>
        <begin position="19"/>
        <end position="490"/>
    </location>
</feature>
<dbReference type="PROSITE" id="PS51186">
    <property type="entry name" value="GNAT"/>
    <property type="match status" value="1"/>
</dbReference>
<reference evidence="3 4" key="1">
    <citation type="journal article" date="2021" name="Elife">
        <title>Chloroplast acquisition without the gene transfer in kleptoplastic sea slugs, Plakobranchus ocellatus.</title>
        <authorList>
            <person name="Maeda T."/>
            <person name="Takahashi S."/>
            <person name="Yoshida T."/>
            <person name="Shimamura S."/>
            <person name="Takaki Y."/>
            <person name="Nagai Y."/>
            <person name="Toyoda A."/>
            <person name="Suzuki Y."/>
            <person name="Arimoto A."/>
            <person name="Ishii H."/>
            <person name="Satoh N."/>
            <person name="Nishiyama T."/>
            <person name="Hasebe M."/>
            <person name="Maruyama T."/>
            <person name="Minagawa J."/>
            <person name="Obokata J."/>
            <person name="Shigenobu S."/>
        </authorList>
    </citation>
    <scope>NUCLEOTIDE SEQUENCE [LARGE SCALE GENOMIC DNA]</scope>
</reference>
<evidence type="ECO:0000259" key="2">
    <source>
        <dbReference type="PROSITE" id="PS51186"/>
    </source>
</evidence>
<dbReference type="Gene3D" id="3.40.630.30">
    <property type="match status" value="1"/>
</dbReference>
<evidence type="ECO:0000313" key="4">
    <source>
        <dbReference type="Proteomes" id="UP000735302"/>
    </source>
</evidence>
<keyword evidence="4" id="KW-1185">Reference proteome</keyword>
<dbReference type="AlphaFoldDB" id="A0AAV3XVB3"/>
<dbReference type="PANTHER" id="PTHR47403:SF6">
    <property type="entry name" value="N-ACETYLTRANSFERASE DOMAIN-CONTAINING PROTEIN"/>
    <property type="match status" value="1"/>
</dbReference>
<accession>A0AAV3XVB3</accession>
<dbReference type="InterPro" id="IPR016181">
    <property type="entry name" value="Acyl_CoA_acyltransferase"/>
</dbReference>
<dbReference type="Pfam" id="PF00583">
    <property type="entry name" value="Acetyltransf_1"/>
    <property type="match status" value="1"/>
</dbReference>
<evidence type="ECO:0000256" key="1">
    <source>
        <dbReference type="SAM" id="SignalP"/>
    </source>
</evidence>
<feature type="signal peptide" evidence="1">
    <location>
        <begin position="1"/>
        <end position="18"/>
    </location>
</feature>
<organism evidence="3 4">
    <name type="scientific">Plakobranchus ocellatus</name>
    <dbReference type="NCBI Taxonomy" id="259542"/>
    <lineage>
        <taxon>Eukaryota</taxon>
        <taxon>Metazoa</taxon>
        <taxon>Spiralia</taxon>
        <taxon>Lophotrochozoa</taxon>
        <taxon>Mollusca</taxon>
        <taxon>Gastropoda</taxon>
        <taxon>Heterobranchia</taxon>
        <taxon>Euthyneura</taxon>
        <taxon>Panpulmonata</taxon>
        <taxon>Sacoglossa</taxon>
        <taxon>Placobranchoidea</taxon>
        <taxon>Plakobranchidae</taxon>
        <taxon>Plakobranchus</taxon>
    </lineage>
</organism>